<feature type="compositionally biased region" description="Basic and acidic residues" evidence="1">
    <location>
        <begin position="75"/>
        <end position="93"/>
    </location>
</feature>
<feature type="compositionally biased region" description="Basic residues" evidence="1">
    <location>
        <begin position="169"/>
        <end position="189"/>
    </location>
</feature>
<feature type="compositionally biased region" description="Polar residues" evidence="1">
    <location>
        <begin position="61"/>
        <end position="74"/>
    </location>
</feature>
<accession>X6NJ30</accession>
<evidence type="ECO:0000256" key="1">
    <source>
        <dbReference type="SAM" id="MobiDB-lite"/>
    </source>
</evidence>
<proteinExistence type="predicted"/>
<feature type="compositionally biased region" description="Basic and acidic residues" evidence="1">
    <location>
        <begin position="120"/>
        <end position="130"/>
    </location>
</feature>
<dbReference type="EMBL" id="ASPP01008152">
    <property type="protein sequence ID" value="ETO25996.1"/>
    <property type="molecule type" value="Genomic_DNA"/>
</dbReference>
<dbReference type="AlphaFoldDB" id="X6NJ30"/>
<feature type="region of interest" description="Disordered" evidence="1">
    <location>
        <begin position="47"/>
        <end position="155"/>
    </location>
</feature>
<evidence type="ECO:0000313" key="3">
    <source>
        <dbReference type="Proteomes" id="UP000023152"/>
    </source>
</evidence>
<protein>
    <submittedName>
        <fullName evidence="2">Uncharacterized protein</fullName>
    </submittedName>
</protein>
<dbReference type="Proteomes" id="UP000023152">
    <property type="component" value="Unassembled WGS sequence"/>
</dbReference>
<gene>
    <name evidence="2" type="ORF">RFI_11142</name>
</gene>
<feature type="compositionally biased region" description="Polar residues" evidence="1">
    <location>
        <begin position="141"/>
        <end position="155"/>
    </location>
</feature>
<evidence type="ECO:0000313" key="2">
    <source>
        <dbReference type="EMBL" id="ETO25996.1"/>
    </source>
</evidence>
<keyword evidence="3" id="KW-1185">Reference proteome</keyword>
<organism evidence="2 3">
    <name type="scientific">Reticulomyxa filosa</name>
    <dbReference type="NCBI Taxonomy" id="46433"/>
    <lineage>
        <taxon>Eukaryota</taxon>
        <taxon>Sar</taxon>
        <taxon>Rhizaria</taxon>
        <taxon>Retaria</taxon>
        <taxon>Foraminifera</taxon>
        <taxon>Monothalamids</taxon>
        <taxon>Reticulomyxidae</taxon>
        <taxon>Reticulomyxa</taxon>
    </lineage>
</organism>
<feature type="compositionally biased region" description="Basic and acidic residues" evidence="1">
    <location>
        <begin position="198"/>
        <end position="208"/>
    </location>
</feature>
<feature type="compositionally biased region" description="Low complexity" evidence="1">
    <location>
        <begin position="107"/>
        <end position="117"/>
    </location>
</feature>
<sequence length="278" mass="31906">MMEKINEPSPCCKILSLFMTEVKEKLYIIQVKLHKYEFVKENKVQVADKNASTKEQKKSSNLDASQNASQSSTSRDNRPNNRESRQQRLEAAERGLGFPSRTPPPSLTSATATATAAIQGRERRDEDAFRYPKQKKKRQSYSHSPSFSNRQDSTIPISRYKKFLEMYNTKKKKKKKKNETKTTKAKKKMSWLSQKQEPTARNKEENKSKTGLKITSDPLEKKTNDVSNEKREVNTNDEKPLITRFYSKETSSQQFFTPCVSASEPVILKGALLIMVIP</sequence>
<comment type="caution">
    <text evidence="2">The sequence shown here is derived from an EMBL/GenBank/DDBJ whole genome shotgun (WGS) entry which is preliminary data.</text>
</comment>
<reference evidence="2 3" key="1">
    <citation type="journal article" date="2013" name="Curr. Biol.">
        <title>The Genome of the Foraminiferan Reticulomyxa filosa.</title>
        <authorList>
            <person name="Glockner G."/>
            <person name="Hulsmann N."/>
            <person name="Schleicher M."/>
            <person name="Noegel A.A."/>
            <person name="Eichinger L."/>
            <person name="Gallinger C."/>
            <person name="Pawlowski J."/>
            <person name="Sierra R."/>
            <person name="Euteneuer U."/>
            <person name="Pillet L."/>
            <person name="Moustafa A."/>
            <person name="Platzer M."/>
            <person name="Groth M."/>
            <person name="Szafranski K."/>
            <person name="Schliwa M."/>
        </authorList>
    </citation>
    <scope>NUCLEOTIDE SEQUENCE [LARGE SCALE GENOMIC DNA]</scope>
</reference>
<name>X6NJ30_RETFI</name>
<feature type="compositionally biased region" description="Basic and acidic residues" evidence="1">
    <location>
        <begin position="218"/>
        <end position="233"/>
    </location>
</feature>
<feature type="region of interest" description="Disordered" evidence="1">
    <location>
        <begin position="167"/>
        <end position="233"/>
    </location>
</feature>
<feature type="compositionally biased region" description="Basic and acidic residues" evidence="1">
    <location>
        <begin position="51"/>
        <end position="60"/>
    </location>
</feature>